<evidence type="ECO:0000313" key="3">
    <source>
        <dbReference type="Proteomes" id="UP001501594"/>
    </source>
</evidence>
<dbReference type="RefSeq" id="WP_344795458.1">
    <property type="nucleotide sequence ID" value="NZ_BAABAU010000001.1"/>
</dbReference>
<sequence>MTLQTGLSDMARLRFLWPLLQGAVIAALLVVIGALIATFTSITTGRVVEIPGLLLARAESGTAADLGSVQFASPGIIGWMLLLTAAASTASVLTRRSSKRSQKIGPESH</sequence>
<organism evidence="2 3">
    <name type="scientific">Frondihabitans peucedani</name>
    <dbReference type="NCBI Taxonomy" id="598626"/>
    <lineage>
        <taxon>Bacteria</taxon>
        <taxon>Bacillati</taxon>
        <taxon>Actinomycetota</taxon>
        <taxon>Actinomycetes</taxon>
        <taxon>Micrococcales</taxon>
        <taxon>Microbacteriaceae</taxon>
        <taxon>Frondihabitans</taxon>
    </lineage>
</organism>
<reference evidence="3" key="1">
    <citation type="journal article" date="2019" name="Int. J. Syst. Evol. Microbiol.">
        <title>The Global Catalogue of Microorganisms (GCM) 10K type strain sequencing project: providing services to taxonomists for standard genome sequencing and annotation.</title>
        <authorList>
            <consortium name="The Broad Institute Genomics Platform"/>
            <consortium name="The Broad Institute Genome Sequencing Center for Infectious Disease"/>
            <person name="Wu L."/>
            <person name="Ma J."/>
        </authorList>
    </citation>
    <scope>NUCLEOTIDE SEQUENCE [LARGE SCALE GENOMIC DNA]</scope>
    <source>
        <strain evidence="3">JCM 17442</strain>
    </source>
</reference>
<proteinExistence type="predicted"/>
<evidence type="ECO:0000256" key="1">
    <source>
        <dbReference type="SAM" id="Phobius"/>
    </source>
</evidence>
<name>A0ABP8E280_9MICO</name>
<comment type="caution">
    <text evidence="2">The sequence shown here is derived from an EMBL/GenBank/DDBJ whole genome shotgun (WGS) entry which is preliminary data.</text>
</comment>
<keyword evidence="3" id="KW-1185">Reference proteome</keyword>
<gene>
    <name evidence="2" type="ORF">GCM10022256_19430</name>
</gene>
<feature type="transmembrane region" description="Helical" evidence="1">
    <location>
        <begin position="76"/>
        <end position="94"/>
    </location>
</feature>
<keyword evidence="1" id="KW-0812">Transmembrane</keyword>
<dbReference type="EMBL" id="BAABAU010000001">
    <property type="protein sequence ID" value="GAA4266331.1"/>
    <property type="molecule type" value="Genomic_DNA"/>
</dbReference>
<dbReference type="Proteomes" id="UP001501594">
    <property type="component" value="Unassembled WGS sequence"/>
</dbReference>
<protein>
    <submittedName>
        <fullName evidence="2">Uncharacterized protein</fullName>
    </submittedName>
</protein>
<accession>A0ABP8E280</accession>
<keyword evidence="1" id="KW-1133">Transmembrane helix</keyword>
<feature type="transmembrane region" description="Helical" evidence="1">
    <location>
        <begin position="15"/>
        <end position="39"/>
    </location>
</feature>
<keyword evidence="1" id="KW-0472">Membrane</keyword>
<evidence type="ECO:0000313" key="2">
    <source>
        <dbReference type="EMBL" id="GAA4266331.1"/>
    </source>
</evidence>